<dbReference type="EMBL" id="FQZA01000001">
    <property type="protein sequence ID" value="SHI48797.1"/>
    <property type="molecule type" value="Genomic_DNA"/>
</dbReference>
<evidence type="ECO:0000256" key="1">
    <source>
        <dbReference type="SAM" id="Phobius"/>
    </source>
</evidence>
<accession>A0A1M6BJH1</accession>
<evidence type="ECO:0000313" key="2">
    <source>
        <dbReference type="EMBL" id="SHI48797.1"/>
    </source>
</evidence>
<keyword evidence="3" id="KW-1185">Reference proteome</keyword>
<dbReference type="AlphaFoldDB" id="A0A1M6BJH1"/>
<dbReference type="STRING" id="313368.SAMN04488012_101516"/>
<evidence type="ECO:0000313" key="3">
    <source>
        <dbReference type="Proteomes" id="UP000184040"/>
    </source>
</evidence>
<name>A0A1M6BJH1_9RHOB</name>
<keyword evidence="1" id="KW-0472">Membrane</keyword>
<feature type="transmembrane region" description="Helical" evidence="1">
    <location>
        <begin position="103"/>
        <end position="124"/>
    </location>
</feature>
<feature type="transmembrane region" description="Helical" evidence="1">
    <location>
        <begin position="184"/>
        <end position="209"/>
    </location>
</feature>
<feature type="transmembrane region" description="Helical" evidence="1">
    <location>
        <begin position="221"/>
        <end position="240"/>
    </location>
</feature>
<proteinExistence type="predicted"/>
<reference evidence="2 3" key="1">
    <citation type="submission" date="2016-11" db="EMBL/GenBank/DDBJ databases">
        <authorList>
            <person name="Jaros S."/>
            <person name="Januszkiewicz K."/>
            <person name="Wedrychowicz H."/>
        </authorList>
    </citation>
    <scope>NUCLEOTIDE SEQUENCE [LARGE SCALE GENOMIC DNA]</scope>
    <source>
        <strain evidence="2 3">DSM 26892</strain>
    </source>
</reference>
<organism evidence="2 3">
    <name type="scientific">Palleronia salina</name>
    <dbReference type="NCBI Taxonomy" id="313368"/>
    <lineage>
        <taxon>Bacteria</taxon>
        <taxon>Pseudomonadati</taxon>
        <taxon>Pseudomonadota</taxon>
        <taxon>Alphaproteobacteria</taxon>
        <taxon>Rhodobacterales</taxon>
        <taxon>Roseobacteraceae</taxon>
        <taxon>Palleronia</taxon>
    </lineage>
</organism>
<sequence>MSSDRLAPPLIAVFGVVALYVAAKALRVTYFYLGVEPVADVLRVVSILIVATFALVMIRPSRGLRLVRALTAQVGPNAARVILAVLLLLSAMVSTLSQSVSPWVMIAVCLPLLVLFVLPGRAIAGIAPSNPTPTLHELGERGRARLRERPVTRAALSVLALHPFALGLPVIFGPRALAAPDWAAIVPLPAFAASSLTAMAVGAVFMAGAEPGARLRLLPKVAGPAVVMFGLSIYAVHGALSHTVPWVAA</sequence>
<protein>
    <submittedName>
        <fullName evidence="2">Uncharacterized protein</fullName>
    </submittedName>
</protein>
<gene>
    <name evidence="2" type="ORF">SAMN04488012_101516</name>
</gene>
<dbReference type="RefSeq" id="WP_073126308.1">
    <property type="nucleotide sequence ID" value="NZ_FQZA01000001.1"/>
</dbReference>
<keyword evidence="1" id="KW-0812">Transmembrane</keyword>
<dbReference type="Proteomes" id="UP000184040">
    <property type="component" value="Unassembled WGS sequence"/>
</dbReference>
<keyword evidence="1" id="KW-1133">Transmembrane helix</keyword>
<feature type="transmembrane region" description="Helical" evidence="1">
    <location>
        <begin position="41"/>
        <end position="58"/>
    </location>
</feature>
<feature type="transmembrane region" description="Helical" evidence="1">
    <location>
        <begin position="151"/>
        <end position="172"/>
    </location>
</feature>
<feature type="transmembrane region" description="Helical" evidence="1">
    <location>
        <begin position="78"/>
        <end position="97"/>
    </location>
</feature>